<sequence>MLLSVKCQSCSTLFHIDENDSNFYLKMQVPAPTFCPKCRLFRRSMWRNEHFFFKKKEERTGNFIFSTYPPSSKVKIYEHSYWWSDKWDPKLYGKEYNFNNTFFKQFADLLHNVPLCARSIETCVNSDYSNHATNAKNAYLCFNATDNEDVSYGFRLSGSQDCVDIYETKDSSLCYETFSIVDCERMFWSSNCANCYNVWFSDNCRNCNDCFGCINLRNKKYCIFNEEYTKSEYEKKLGTMYDGSYLQVEEILKKVANLREKFPVQYIHGNRNKNVTGDYIYASNNSLDCFVIHNIDNARFSQFIRHSKDVYDFTNWGLACELIYESANCGENCQNLKFCYECWPSSHNLEYCVECHSSSYCFGCVGLKKATYCIFNKQYSKEEYFSLRSKIIEQMNITPYISSDGLVYRYGEFFPPEFSPLKYEESSASDYFPKDNISEISNKYNIEIYSLEIPEKVSDIDDSIVGKVIECQDAQKCAHRCVGVFKITKMEFQFYKRFNIPLPRICPNCRFYTRMEKLNPIKMWDRECMCKKSTHGHKNKCVVKFKTNYSPNNPQILYCEDCYKREVY</sequence>
<organism evidence="1 2">
    <name type="scientific">Candidatus Nomurabacteria bacterium RIFCSPHIGHO2_01_FULL_39_10</name>
    <dbReference type="NCBI Taxonomy" id="1801733"/>
    <lineage>
        <taxon>Bacteria</taxon>
        <taxon>Candidatus Nomuraibacteriota</taxon>
    </lineage>
</organism>
<gene>
    <name evidence="1" type="ORF">A2642_00715</name>
</gene>
<name>A0A1F6V567_9BACT</name>
<proteinExistence type="predicted"/>
<dbReference type="AlphaFoldDB" id="A0A1F6V567"/>
<reference evidence="1 2" key="1">
    <citation type="journal article" date="2016" name="Nat. Commun.">
        <title>Thousands of microbial genomes shed light on interconnected biogeochemical processes in an aquifer system.</title>
        <authorList>
            <person name="Anantharaman K."/>
            <person name="Brown C.T."/>
            <person name="Hug L.A."/>
            <person name="Sharon I."/>
            <person name="Castelle C.J."/>
            <person name="Probst A.J."/>
            <person name="Thomas B.C."/>
            <person name="Singh A."/>
            <person name="Wilkins M.J."/>
            <person name="Karaoz U."/>
            <person name="Brodie E.L."/>
            <person name="Williams K.H."/>
            <person name="Hubbard S.S."/>
            <person name="Banfield J.F."/>
        </authorList>
    </citation>
    <scope>NUCLEOTIDE SEQUENCE [LARGE SCALE GENOMIC DNA]</scope>
</reference>
<protein>
    <submittedName>
        <fullName evidence="1">Uncharacterized protein</fullName>
    </submittedName>
</protein>
<comment type="caution">
    <text evidence="1">The sequence shown here is derived from an EMBL/GenBank/DDBJ whole genome shotgun (WGS) entry which is preliminary data.</text>
</comment>
<dbReference type="Proteomes" id="UP000178700">
    <property type="component" value="Unassembled WGS sequence"/>
</dbReference>
<evidence type="ECO:0000313" key="1">
    <source>
        <dbReference type="EMBL" id="OGI64850.1"/>
    </source>
</evidence>
<dbReference type="EMBL" id="MFTJ01000035">
    <property type="protein sequence ID" value="OGI64850.1"/>
    <property type="molecule type" value="Genomic_DNA"/>
</dbReference>
<accession>A0A1F6V567</accession>
<evidence type="ECO:0000313" key="2">
    <source>
        <dbReference type="Proteomes" id="UP000178700"/>
    </source>
</evidence>